<dbReference type="AlphaFoldDB" id="A0A2M7W202"/>
<dbReference type="EC" id="5.6.2.3" evidence="3 4"/>
<dbReference type="InterPro" id="IPR027417">
    <property type="entry name" value="P-loop_NTPase"/>
</dbReference>
<proteinExistence type="inferred from homology"/>
<comment type="function">
    <text evidence="4">The main replicative DNA helicase, it participates in initiation and elongation during chromosome replication. Travels ahead of the DNA replisome, separating dsDNA into templates for DNA synthesis. A processive ATP-dependent 5'-3' DNA helicase it has DNA-dependent ATPase activity.</text>
</comment>
<dbReference type="GO" id="GO:1990077">
    <property type="term" value="C:primosome complex"/>
    <property type="evidence" value="ECO:0007669"/>
    <property type="project" value="UniProtKB-UniRule"/>
</dbReference>
<keyword evidence="4 6" id="KW-0347">Helicase</keyword>
<dbReference type="InterPro" id="IPR007694">
    <property type="entry name" value="DNA_helicase_DnaB-like_C"/>
</dbReference>
<evidence type="ECO:0000313" key="7">
    <source>
        <dbReference type="Proteomes" id="UP000228952"/>
    </source>
</evidence>
<dbReference type="CDD" id="cd00984">
    <property type="entry name" value="DnaB_C"/>
    <property type="match status" value="1"/>
</dbReference>
<dbReference type="PANTHER" id="PTHR30153:SF2">
    <property type="entry name" value="REPLICATIVE DNA HELICASE"/>
    <property type="match status" value="1"/>
</dbReference>
<dbReference type="NCBIfam" id="TIGR00665">
    <property type="entry name" value="DnaB"/>
    <property type="match status" value="1"/>
</dbReference>
<evidence type="ECO:0000256" key="4">
    <source>
        <dbReference type="RuleBase" id="RU362085"/>
    </source>
</evidence>
<protein>
    <recommendedName>
        <fullName evidence="3 4">Replicative DNA helicase</fullName>
        <ecNumber evidence="3 4">5.6.2.3</ecNumber>
    </recommendedName>
</protein>
<keyword evidence="2 4" id="KW-0235">DNA replication</keyword>
<keyword evidence="4" id="KW-0378">Hydrolase</keyword>
<comment type="similarity">
    <text evidence="4">Belongs to the helicase family. DnaB subfamily.</text>
</comment>
<organism evidence="6 7">
    <name type="scientific">Candidatus Dojkabacteria bacterium CG_4_10_14_0_2_um_filter_Dojkabacteria_WS6_41_15</name>
    <dbReference type="NCBI Taxonomy" id="2014249"/>
    <lineage>
        <taxon>Bacteria</taxon>
        <taxon>Candidatus Dojkabacteria</taxon>
    </lineage>
</organism>
<dbReference type="PANTHER" id="PTHR30153">
    <property type="entry name" value="REPLICATIVE DNA HELICASE DNAB"/>
    <property type="match status" value="1"/>
</dbReference>
<sequence length="327" mass="36312">MISAAASITDLAFDEEKPTSDVVNQAQHELFTVSVQGVDKGFTHIRDVLEQVYEEAAQVNVAEGGLLGVTTGFTLLDGVLGGLQKSDLIIIAARPSMGKSSLMLDMVRSMALEKRKVAIFSLEMSQQQLVSRLLSSQSGVGLWEMRTGKLNDDEFSKLSEGTGILSDLDVSIDDTPGANIVEIRTKARRLYMEQGIDAIFVDYMQLIQGNTREGRVQEVSQISQELKNMARELKIPVVALSQLSRKTEDRPDRMPQLSDLRDSGSIEQDADVVMFIHREDYYDPETERKGIAEIKISKHRNGPTGSVDLAWVKEMASFRNLSREKSN</sequence>
<dbReference type="GO" id="GO:0016887">
    <property type="term" value="F:ATP hydrolysis activity"/>
    <property type="evidence" value="ECO:0007669"/>
    <property type="project" value="RHEA"/>
</dbReference>
<keyword evidence="4" id="KW-0067">ATP-binding</keyword>
<evidence type="ECO:0000259" key="5">
    <source>
        <dbReference type="PROSITE" id="PS51199"/>
    </source>
</evidence>
<dbReference type="GO" id="GO:0005829">
    <property type="term" value="C:cytosol"/>
    <property type="evidence" value="ECO:0007669"/>
    <property type="project" value="TreeGrafter"/>
</dbReference>
<keyword evidence="4" id="KW-0547">Nucleotide-binding</keyword>
<evidence type="ECO:0000256" key="1">
    <source>
        <dbReference type="ARBA" id="ARBA00022515"/>
    </source>
</evidence>
<dbReference type="PROSITE" id="PS51199">
    <property type="entry name" value="SF4_HELICASE"/>
    <property type="match status" value="1"/>
</dbReference>
<accession>A0A2M7W202</accession>
<gene>
    <name evidence="6" type="primary">dnaB</name>
    <name evidence="6" type="ORF">COX64_02385</name>
</gene>
<dbReference type="Gene3D" id="3.40.50.300">
    <property type="entry name" value="P-loop containing nucleotide triphosphate hydrolases"/>
    <property type="match status" value="1"/>
</dbReference>
<dbReference type="InterPro" id="IPR007692">
    <property type="entry name" value="DNA_helicase_DnaB"/>
</dbReference>
<evidence type="ECO:0000256" key="3">
    <source>
        <dbReference type="NCBIfam" id="TIGR00665"/>
    </source>
</evidence>
<dbReference type="GO" id="GO:0043139">
    <property type="term" value="F:5'-3' DNA helicase activity"/>
    <property type="evidence" value="ECO:0007669"/>
    <property type="project" value="UniProtKB-EC"/>
</dbReference>
<dbReference type="Proteomes" id="UP000228952">
    <property type="component" value="Unassembled WGS sequence"/>
</dbReference>
<dbReference type="Pfam" id="PF03796">
    <property type="entry name" value="DnaB_C"/>
    <property type="match status" value="1"/>
</dbReference>
<keyword evidence="4" id="KW-0238">DNA-binding</keyword>
<feature type="domain" description="SF4 helicase" evidence="5">
    <location>
        <begin position="62"/>
        <end position="325"/>
    </location>
</feature>
<evidence type="ECO:0000256" key="2">
    <source>
        <dbReference type="ARBA" id="ARBA00022705"/>
    </source>
</evidence>
<reference evidence="7" key="1">
    <citation type="submission" date="2017-09" db="EMBL/GenBank/DDBJ databases">
        <title>Depth-based differentiation of microbial function through sediment-hosted aquifers and enrichment of novel symbionts in the deep terrestrial subsurface.</title>
        <authorList>
            <person name="Probst A.J."/>
            <person name="Ladd B."/>
            <person name="Jarett J.K."/>
            <person name="Geller-Mcgrath D.E."/>
            <person name="Sieber C.M.K."/>
            <person name="Emerson J.B."/>
            <person name="Anantharaman K."/>
            <person name="Thomas B.C."/>
            <person name="Malmstrom R."/>
            <person name="Stieglmeier M."/>
            <person name="Klingl A."/>
            <person name="Woyke T."/>
            <person name="Ryan C.M."/>
            <person name="Banfield J.F."/>
        </authorList>
    </citation>
    <scope>NUCLEOTIDE SEQUENCE [LARGE SCALE GENOMIC DNA]</scope>
</reference>
<dbReference type="SUPFAM" id="SSF52540">
    <property type="entry name" value="P-loop containing nucleoside triphosphate hydrolases"/>
    <property type="match status" value="1"/>
</dbReference>
<comment type="caution">
    <text evidence="6">The sequence shown here is derived from an EMBL/GenBank/DDBJ whole genome shotgun (WGS) entry which is preliminary data.</text>
</comment>
<dbReference type="GO" id="GO:0003677">
    <property type="term" value="F:DNA binding"/>
    <property type="evidence" value="ECO:0007669"/>
    <property type="project" value="UniProtKB-UniRule"/>
</dbReference>
<dbReference type="GO" id="GO:0006269">
    <property type="term" value="P:DNA replication, synthesis of primer"/>
    <property type="evidence" value="ECO:0007669"/>
    <property type="project" value="UniProtKB-UniRule"/>
</dbReference>
<dbReference type="EMBL" id="PFQB01000059">
    <property type="protein sequence ID" value="PJA14201.1"/>
    <property type="molecule type" value="Genomic_DNA"/>
</dbReference>
<keyword evidence="1 4" id="KW-0639">Primosome</keyword>
<evidence type="ECO:0000313" key="6">
    <source>
        <dbReference type="EMBL" id="PJA14201.1"/>
    </source>
</evidence>
<name>A0A2M7W202_9BACT</name>
<dbReference type="GO" id="GO:0005524">
    <property type="term" value="F:ATP binding"/>
    <property type="evidence" value="ECO:0007669"/>
    <property type="project" value="UniProtKB-UniRule"/>
</dbReference>
<comment type="catalytic activity">
    <reaction evidence="4">
        <text>ATP + H2O = ADP + phosphate + H(+)</text>
        <dbReference type="Rhea" id="RHEA:13065"/>
        <dbReference type="ChEBI" id="CHEBI:15377"/>
        <dbReference type="ChEBI" id="CHEBI:15378"/>
        <dbReference type="ChEBI" id="CHEBI:30616"/>
        <dbReference type="ChEBI" id="CHEBI:43474"/>
        <dbReference type="ChEBI" id="CHEBI:456216"/>
        <dbReference type="EC" id="5.6.2.3"/>
    </reaction>
</comment>